<keyword evidence="6 7" id="KW-0472">Membrane</keyword>
<evidence type="ECO:0000256" key="4">
    <source>
        <dbReference type="ARBA" id="ARBA00022692"/>
    </source>
</evidence>
<evidence type="ECO:0000256" key="7">
    <source>
        <dbReference type="SAM" id="Phobius"/>
    </source>
</evidence>
<keyword evidence="4 7" id="KW-0812">Transmembrane</keyword>
<feature type="transmembrane region" description="Helical" evidence="7">
    <location>
        <begin position="6"/>
        <end position="24"/>
    </location>
</feature>
<feature type="transmembrane region" description="Helical" evidence="7">
    <location>
        <begin position="60"/>
        <end position="81"/>
    </location>
</feature>
<comment type="subcellular location">
    <subcellularLocation>
        <location evidence="1">Cell membrane</location>
        <topology evidence="1">Multi-pass membrane protein</topology>
    </subcellularLocation>
</comment>
<keyword evidence="3" id="KW-1003">Cell membrane</keyword>
<evidence type="ECO:0000256" key="6">
    <source>
        <dbReference type="ARBA" id="ARBA00023136"/>
    </source>
</evidence>
<accession>A0A0G9H360</accession>
<evidence type="ECO:0000256" key="3">
    <source>
        <dbReference type="ARBA" id="ARBA00022475"/>
    </source>
</evidence>
<organism evidence="8 9">
    <name type="scientific">Dyella japonica DSM 16301</name>
    <dbReference type="NCBI Taxonomy" id="1440762"/>
    <lineage>
        <taxon>Bacteria</taxon>
        <taxon>Pseudomonadati</taxon>
        <taxon>Pseudomonadota</taxon>
        <taxon>Gammaproteobacteria</taxon>
        <taxon>Lysobacterales</taxon>
        <taxon>Rhodanobacteraceae</taxon>
        <taxon>Dyella</taxon>
    </lineage>
</organism>
<evidence type="ECO:0000256" key="5">
    <source>
        <dbReference type="ARBA" id="ARBA00022989"/>
    </source>
</evidence>
<evidence type="ECO:0000313" key="8">
    <source>
        <dbReference type="EMBL" id="KLD64275.1"/>
    </source>
</evidence>
<dbReference type="GO" id="GO:0005886">
    <property type="term" value="C:plasma membrane"/>
    <property type="evidence" value="ECO:0007669"/>
    <property type="project" value="UniProtKB-SubCell"/>
</dbReference>
<dbReference type="AlphaFoldDB" id="A0A0G9H360"/>
<name>A0A0G9H360_9GAMM</name>
<evidence type="ECO:0000256" key="1">
    <source>
        <dbReference type="ARBA" id="ARBA00004651"/>
    </source>
</evidence>
<reference evidence="8 9" key="1">
    <citation type="journal article" date="2015" name="Antonie Van Leeuwenhoek">
        <title>A phylogenomic and molecular marker based taxonomic framework for the order Xanthomonadales: proposal to transfer the families Algiphilaceae and Solimonadaceae to the order Nevskiales ord. nov. and to create a new family within the order Xanthomonadales, the family Rhodanobacteraceae fam. nov., containing the genus Rhodanobacter and its closest relatives.</title>
        <authorList>
            <person name="Naushad S."/>
            <person name="Adeolu M."/>
            <person name="Wong S."/>
            <person name="Sohail M."/>
            <person name="Schellhorn H.E."/>
            <person name="Gupta R.S."/>
        </authorList>
    </citation>
    <scope>NUCLEOTIDE SEQUENCE [LARGE SCALE GENOMIC DNA]</scope>
    <source>
        <strain evidence="8 9">DSM 16301</strain>
    </source>
</reference>
<sequence length="86" mass="8970">MAEYNLLVWIILGALAGCLASVLVKGDGYGLIIDILIGVLGACLGGWLAHLAGISVGDGYIASVVTAILGAIALLLMLRVFKQWMR</sequence>
<dbReference type="PATRIC" id="fig|1440762.4.peg.1072"/>
<dbReference type="RefSeq" id="WP_046971337.1">
    <property type="nucleotide sequence ID" value="NZ_JPLA01000020.1"/>
</dbReference>
<dbReference type="PANTHER" id="PTHR33884">
    <property type="entry name" value="UPF0410 PROTEIN YMGE"/>
    <property type="match status" value="1"/>
</dbReference>
<dbReference type="Proteomes" id="UP000035481">
    <property type="component" value="Unassembled WGS sequence"/>
</dbReference>
<proteinExistence type="inferred from homology"/>
<evidence type="ECO:0000313" key="9">
    <source>
        <dbReference type="Proteomes" id="UP000035481"/>
    </source>
</evidence>
<evidence type="ECO:0000256" key="2">
    <source>
        <dbReference type="ARBA" id="ARBA00011006"/>
    </source>
</evidence>
<dbReference type="PANTHER" id="PTHR33884:SF3">
    <property type="entry name" value="UPF0410 PROTEIN YMGE"/>
    <property type="match status" value="1"/>
</dbReference>
<comment type="caution">
    <text evidence="8">The sequence shown here is derived from an EMBL/GenBank/DDBJ whole genome shotgun (WGS) entry which is preliminary data.</text>
</comment>
<dbReference type="EMBL" id="JPLA01000020">
    <property type="protein sequence ID" value="KLD64275.1"/>
    <property type="molecule type" value="Genomic_DNA"/>
</dbReference>
<comment type="similarity">
    <text evidence="2">Belongs to the UPF0410 family.</text>
</comment>
<keyword evidence="5 7" id="KW-1133">Transmembrane helix</keyword>
<dbReference type="STRING" id="1440762.Y882_07940"/>
<dbReference type="Pfam" id="PF04226">
    <property type="entry name" value="Transgly_assoc"/>
    <property type="match status" value="1"/>
</dbReference>
<dbReference type="InterPro" id="IPR007341">
    <property type="entry name" value="Transgly_assoc"/>
</dbReference>
<gene>
    <name evidence="8" type="ORF">Y882_07940</name>
</gene>
<protein>
    <submittedName>
        <fullName evidence="8">Membrane protein</fullName>
    </submittedName>
</protein>
<feature type="transmembrane region" description="Helical" evidence="7">
    <location>
        <begin position="31"/>
        <end position="54"/>
    </location>
</feature>